<evidence type="ECO:0000256" key="1">
    <source>
        <dbReference type="SAM" id="MobiDB-lite"/>
    </source>
</evidence>
<name>A0AAE0E7P3_9ROSI</name>
<feature type="compositionally biased region" description="Polar residues" evidence="1">
    <location>
        <begin position="389"/>
        <end position="398"/>
    </location>
</feature>
<feature type="region of interest" description="Disordered" evidence="1">
    <location>
        <begin position="115"/>
        <end position="166"/>
    </location>
</feature>
<dbReference type="AlphaFoldDB" id="A0AAE0E7P3"/>
<feature type="compositionally biased region" description="Basic and acidic residues" evidence="1">
    <location>
        <begin position="350"/>
        <end position="369"/>
    </location>
</feature>
<accession>A0AAE0E7P3</accession>
<feature type="compositionally biased region" description="Basic and acidic residues" evidence="1">
    <location>
        <begin position="118"/>
        <end position="151"/>
    </location>
</feature>
<comment type="caution">
    <text evidence="3">The sequence shown here is derived from an EMBL/GenBank/DDBJ whole genome shotgun (WGS) entry which is preliminary data.</text>
</comment>
<evidence type="ECO:0000313" key="3">
    <source>
        <dbReference type="EMBL" id="KAK3212513.1"/>
    </source>
</evidence>
<protein>
    <recommendedName>
        <fullName evidence="2">Retrotransposon gag domain-containing protein</fullName>
    </recommendedName>
</protein>
<sequence length="398" mass="44955">MNHRLFKRASEIKYCNDSIIVNRFLAIIGSRGDLLSITPPSIRPGATTSTDAIIGISPDVFQQIEEFLRRVIEGAARQGINITATTNLTSPYQLFTLVVAQNPRIQSDIVVPTPNAYNRERREPSLHNDSIRDHGRETCYDRGDRYDDNRRRSQSASTDEEVLSKRHREATLTPRYNIRDTQVIWRASKDPYGLIVCQKFDECGEPEGERENVPSNASRSGSRWFGGLASGSIRNFVELIQEFTRQFIGNIQRRKSISVLSTLRQRKDETLKDYLTRFSQEVSEVQDPNDDTVVAVFVNSLQHSQLSLNSQQKELTTYASLVDAVGGYAMVEEEQIAHGGELIHGGRLGEGQKSKDSFSKGYTEGDRKKYPGKGSSNDEDQKGNKTFKRQYTNYTTLA</sequence>
<dbReference type="InterPro" id="IPR005162">
    <property type="entry name" value="Retrotrans_gag_dom"/>
</dbReference>
<evidence type="ECO:0000259" key="2">
    <source>
        <dbReference type="Pfam" id="PF03732"/>
    </source>
</evidence>
<feature type="domain" description="Retrotransposon gag" evidence="2">
    <location>
        <begin position="222"/>
        <end position="302"/>
    </location>
</feature>
<feature type="region of interest" description="Disordered" evidence="1">
    <location>
        <begin position="343"/>
        <end position="398"/>
    </location>
</feature>
<dbReference type="Pfam" id="PF03732">
    <property type="entry name" value="Retrotrans_gag"/>
    <property type="match status" value="1"/>
</dbReference>
<dbReference type="EMBL" id="JANJYJ010000005">
    <property type="protein sequence ID" value="KAK3212513.1"/>
    <property type="molecule type" value="Genomic_DNA"/>
</dbReference>
<dbReference type="Proteomes" id="UP001281410">
    <property type="component" value="Unassembled WGS sequence"/>
</dbReference>
<proteinExistence type="predicted"/>
<evidence type="ECO:0000313" key="4">
    <source>
        <dbReference type="Proteomes" id="UP001281410"/>
    </source>
</evidence>
<dbReference type="PANTHER" id="PTHR33223:SF10">
    <property type="entry name" value="AMINOTRANSFERASE-LIKE PLANT MOBILE DOMAIN-CONTAINING PROTEIN"/>
    <property type="match status" value="1"/>
</dbReference>
<gene>
    <name evidence="3" type="ORF">Dsin_017219</name>
</gene>
<reference evidence="3" key="1">
    <citation type="journal article" date="2023" name="Plant J.">
        <title>Genome sequences and population genomics provide insights into the demographic history, inbreeding, and mutation load of two 'living fossil' tree species of Dipteronia.</title>
        <authorList>
            <person name="Feng Y."/>
            <person name="Comes H.P."/>
            <person name="Chen J."/>
            <person name="Zhu S."/>
            <person name="Lu R."/>
            <person name="Zhang X."/>
            <person name="Li P."/>
            <person name="Qiu J."/>
            <person name="Olsen K.M."/>
            <person name="Qiu Y."/>
        </authorList>
    </citation>
    <scope>NUCLEOTIDE SEQUENCE</scope>
    <source>
        <strain evidence="3">NBL</strain>
    </source>
</reference>
<organism evidence="3 4">
    <name type="scientific">Dipteronia sinensis</name>
    <dbReference type="NCBI Taxonomy" id="43782"/>
    <lineage>
        <taxon>Eukaryota</taxon>
        <taxon>Viridiplantae</taxon>
        <taxon>Streptophyta</taxon>
        <taxon>Embryophyta</taxon>
        <taxon>Tracheophyta</taxon>
        <taxon>Spermatophyta</taxon>
        <taxon>Magnoliopsida</taxon>
        <taxon>eudicotyledons</taxon>
        <taxon>Gunneridae</taxon>
        <taxon>Pentapetalae</taxon>
        <taxon>rosids</taxon>
        <taxon>malvids</taxon>
        <taxon>Sapindales</taxon>
        <taxon>Sapindaceae</taxon>
        <taxon>Hippocastanoideae</taxon>
        <taxon>Acereae</taxon>
        <taxon>Dipteronia</taxon>
    </lineage>
</organism>
<keyword evidence="4" id="KW-1185">Reference proteome</keyword>
<dbReference type="PANTHER" id="PTHR33223">
    <property type="entry name" value="CCHC-TYPE DOMAIN-CONTAINING PROTEIN"/>
    <property type="match status" value="1"/>
</dbReference>